<comment type="caution">
    <text evidence="14">The sequence shown here is derived from an EMBL/GenBank/DDBJ whole genome shotgun (WGS) entry which is preliminary data.</text>
</comment>
<reference evidence="14 15" key="1">
    <citation type="journal article" date="2014" name="Genome Announc.">
        <title>Draft genome sequence of the pathogenic fungus Scedosporium apiospermum.</title>
        <authorList>
            <person name="Vandeputte P."/>
            <person name="Ghamrawi S."/>
            <person name="Rechenmann M."/>
            <person name="Iltis A."/>
            <person name="Giraud S."/>
            <person name="Fleury M."/>
            <person name="Thornton C."/>
            <person name="Delhaes L."/>
            <person name="Meyer W."/>
            <person name="Papon N."/>
            <person name="Bouchara J.P."/>
        </authorList>
    </citation>
    <scope>NUCLEOTIDE SEQUENCE [LARGE SCALE GENOMIC DNA]</scope>
    <source>
        <strain evidence="14 15">IHEM 14462</strain>
    </source>
</reference>
<dbReference type="Proteomes" id="UP000028545">
    <property type="component" value="Unassembled WGS sequence"/>
</dbReference>
<dbReference type="PANTHER" id="PTHR43394:SF11">
    <property type="entry name" value="ATP-BINDING CASSETTE TRANSPORTER"/>
    <property type="match status" value="1"/>
</dbReference>
<dbReference type="GO" id="GO:0005743">
    <property type="term" value="C:mitochondrial inner membrane"/>
    <property type="evidence" value="ECO:0007669"/>
    <property type="project" value="TreeGrafter"/>
</dbReference>
<feature type="compositionally biased region" description="Polar residues" evidence="10">
    <location>
        <begin position="17"/>
        <end position="33"/>
    </location>
</feature>
<name>A0A084GBK3_PSEDA</name>
<dbReference type="GO" id="GO:0015421">
    <property type="term" value="F:ABC-type oligopeptide transporter activity"/>
    <property type="evidence" value="ECO:0007669"/>
    <property type="project" value="TreeGrafter"/>
</dbReference>
<dbReference type="Gene3D" id="1.20.1560.10">
    <property type="entry name" value="ABC transporter type 1, transmembrane domain"/>
    <property type="match status" value="1"/>
</dbReference>
<feature type="transmembrane region" description="Helical" evidence="11">
    <location>
        <begin position="809"/>
        <end position="835"/>
    </location>
</feature>
<keyword evidence="6" id="KW-0547">Nucleotide-binding</keyword>
<dbReference type="OMA" id="RFERKHA"/>
<evidence type="ECO:0000259" key="12">
    <source>
        <dbReference type="PROSITE" id="PS50893"/>
    </source>
</evidence>
<keyword evidence="5" id="KW-0677">Repeat</keyword>
<feature type="transmembrane region" description="Helical" evidence="11">
    <location>
        <begin position="1027"/>
        <end position="1049"/>
    </location>
</feature>
<evidence type="ECO:0000256" key="2">
    <source>
        <dbReference type="ARBA" id="ARBA00007577"/>
    </source>
</evidence>
<feature type="domain" description="ABC transmembrane type-1" evidence="13">
    <location>
        <begin position="59"/>
        <end position="368"/>
    </location>
</feature>
<keyword evidence="15" id="KW-1185">Reference proteome</keyword>
<feature type="domain" description="ABC transporter" evidence="12">
    <location>
        <begin position="1112"/>
        <end position="1351"/>
    </location>
</feature>
<feature type="transmembrane region" description="Helical" evidence="11">
    <location>
        <begin position="195"/>
        <end position="213"/>
    </location>
</feature>
<proteinExistence type="inferred from homology"/>
<dbReference type="Pfam" id="PF00005">
    <property type="entry name" value="ABC_tran"/>
    <property type="match status" value="2"/>
</dbReference>
<feature type="compositionally biased region" description="Basic and acidic residues" evidence="10">
    <location>
        <begin position="1076"/>
        <end position="1092"/>
    </location>
</feature>
<dbReference type="RefSeq" id="XP_016644514.1">
    <property type="nucleotide sequence ID" value="XM_016785732.1"/>
</dbReference>
<dbReference type="Gene3D" id="3.40.50.300">
    <property type="entry name" value="P-loop containing nucleotide triphosphate hydrolases"/>
    <property type="match status" value="2"/>
</dbReference>
<comment type="subcellular location">
    <subcellularLocation>
        <location evidence="1">Membrane</location>
        <topology evidence="1">Multi-pass membrane protein</topology>
    </subcellularLocation>
</comment>
<dbReference type="CDD" id="cd18578">
    <property type="entry name" value="ABC_6TM_Pgp_ABCB1_D2_like"/>
    <property type="match status" value="1"/>
</dbReference>
<accession>A0A084GBK3</accession>
<dbReference type="InterPro" id="IPR003439">
    <property type="entry name" value="ABC_transporter-like_ATP-bd"/>
</dbReference>
<comment type="similarity">
    <text evidence="2">Belongs to the ABC transporter superfamily. ABCB family. Multidrug resistance exporter (TC 3.A.1.201) subfamily.</text>
</comment>
<dbReference type="SUPFAM" id="SSF52540">
    <property type="entry name" value="P-loop containing nucleoside triphosphate hydrolases"/>
    <property type="match status" value="2"/>
</dbReference>
<keyword evidence="8 11" id="KW-1133">Transmembrane helix</keyword>
<dbReference type="InterPro" id="IPR036640">
    <property type="entry name" value="ABC1_TM_sf"/>
</dbReference>
<keyword evidence="3" id="KW-0813">Transport</keyword>
<evidence type="ECO:0000256" key="4">
    <source>
        <dbReference type="ARBA" id="ARBA00022692"/>
    </source>
</evidence>
<protein>
    <submittedName>
        <fullName evidence="14">ABC multidrug transporter</fullName>
    </submittedName>
</protein>
<dbReference type="FunFam" id="3.40.50.300:FF:000913">
    <property type="entry name" value="ABC multidrug transporter SitT"/>
    <property type="match status" value="1"/>
</dbReference>
<evidence type="ECO:0000313" key="15">
    <source>
        <dbReference type="Proteomes" id="UP000028545"/>
    </source>
</evidence>
<feature type="transmembrane region" description="Helical" evidence="11">
    <location>
        <begin position="880"/>
        <end position="904"/>
    </location>
</feature>
<evidence type="ECO:0000259" key="13">
    <source>
        <dbReference type="PROSITE" id="PS50929"/>
    </source>
</evidence>
<feature type="transmembrane region" description="Helical" evidence="11">
    <location>
        <begin position="910"/>
        <end position="932"/>
    </location>
</feature>
<dbReference type="GO" id="GO:0005524">
    <property type="term" value="F:ATP binding"/>
    <property type="evidence" value="ECO:0007669"/>
    <property type="project" value="UniProtKB-KW"/>
</dbReference>
<organism evidence="14 15">
    <name type="scientific">Pseudallescheria apiosperma</name>
    <name type="common">Scedosporium apiospermum</name>
    <dbReference type="NCBI Taxonomy" id="563466"/>
    <lineage>
        <taxon>Eukaryota</taxon>
        <taxon>Fungi</taxon>
        <taxon>Dikarya</taxon>
        <taxon>Ascomycota</taxon>
        <taxon>Pezizomycotina</taxon>
        <taxon>Sordariomycetes</taxon>
        <taxon>Hypocreomycetidae</taxon>
        <taxon>Microascales</taxon>
        <taxon>Microascaceae</taxon>
        <taxon>Scedosporium</taxon>
    </lineage>
</organism>
<dbReference type="GeneID" id="27721873"/>
<feature type="transmembrane region" description="Helical" evidence="11">
    <location>
        <begin position="55"/>
        <end position="79"/>
    </location>
</feature>
<feature type="domain" description="ABC transporter" evidence="12">
    <location>
        <begin position="404"/>
        <end position="683"/>
    </location>
</feature>
<keyword evidence="4 11" id="KW-0812">Transmembrane</keyword>
<dbReference type="FunFam" id="1.20.1560.10:FF:000057">
    <property type="entry name" value="ABC multidrug transporter SitT"/>
    <property type="match status" value="1"/>
</dbReference>
<feature type="transmembrane region" description="Helical" evidence="11">
    <location>
        <begin position="763"/>
        <end position="789"/>
    </location>
</feature>
<dbReference type="SMART" id="SM00382">
    <property type="entry name" value="AAA"/>
    <property type="match status" value="2"/>
</dbReference>
<evidence type="ECO:0000256" key="6">
    <source>
        <dbReference type="ARBA" id="ARBA00022741"/>
    </source>
</evidence>
<feature type="transmembrane region" description="Helical" evidence="11">
    <location>
        <begin position="122"/>
        <end position="144"/>
    </location>
</feature>
<dbReference type="InterPro" id="IPR027417">
    <property type="entry name" value="P-loop_NTPase"/>
</dbReference>
<sequence length="1355" mass="145864">MGETEVVNEKRTDAVDTASSESQLSSEAPQTKQSGSGILTFFQLLIYAHPTWRDYLLLLIGTVAAIASGVPFPLMGIIFGQLLDDMNDSSCDPELDISLVDPAIAKATQHELQKEVNKKVLILVYLGIASFVLIYTYIVSWNLFSQRLAQRLREKYFISLLGQDAAFFDTRKAGEVSSRLNSDIQVVQTGTSEKVGMYIATISFFITAYVVGFTRDAKLAGMLISLAPAFLLMGILGGHYVEKFTGAVSAAVGHASSVASEALTHIAVVHAFGAAPRLEEKFSNNMLTAQKAGIKKAITTAIQAGALYFIAFSANALAFWQGSIKIADTVEGKGNNASIGQIYTVVFLIVDACVLLSQVAPFLSLFSGASASFIKLRDDISHQPAINGTSDDGVRPSKPAEGTIEFRNVEFAYPSRPNQTTLKDVSITIPAGKHTAVVGPSGGGKSTIVALLMRLYDPINGELFLDGMPLKDLNVKYVRSLIGMVQQEPTLLNRSVLENIALGLVNSSNPKHAELQPALISPELQKLAAEVKDGKDMIEASASYSAGVQTIAKLVAEAADLADAAPFIKKLQHGFGTPVGTGGSQLSGGQRQRVALARALIRDPKILVLDEATASLDSATEQRIQANLERISQGRAVLSVAHRLSTIRNADNIIVFKAGGVVEQGTHSELVALGGEYAELVRLQSLDKEDDDDNASTVREEASLELSKAERIDTVKSETGVAEPPPSSEQGSEASKEDDDALKAHMPGGAVVKKIGYFIRPNIPFVLIGCVAAFIVGCTYSATGVIFGQTVGRVNSCTEPSTIRSLGKLMSGLFFMIACVEFLANFSSWSSFGLISEKLLYRLRVLSFRSLFKQGLDFHQSHRRDPSSLLSIITKDTTELGGFSGSVMGTLIAVTVNLLVAIILSHIMAWKIALVCLVLIPIQFGAGIMQMLELARHQRRHTEAFSKAVGITVEAVNSIKTIATLSLEQEVYQTYRRVLKKPRKEMAGASAYVNLYLAVAYSVGNFIYAFAYWWGAKLIIQGEYGPTQFFTILVAMLVGAQLWGQMFALAPEVTRARLAASRVLNLVDLGLGEGEKRPPLPDYEPKSEKDAEAAVGAPASSGLPAGHGGLRVAFKDVTFSYPARPELKILEHVSFELEPGKFCGLVGPSGAGKSTIMSLVQGMYNTPSGVVELDGVDIGRLENATFRDQIAIVPQDPALFDGTIKFNIGLGAKPGQDATQEEIEAACKIANMHDVIMALPQGYDTECGPNGSRLSGGQRQRLAIARALVRKPRLLLLDESTSALDAENEKALQEGLERAARGITVLAITHRIHTVRRADVILVVEGGRIVDRGTHDDLIVRSESYRANALHQQLH</sequence>
<dbReference type="InterPro" id="IPR011527">
    <property type="entry name" value="ABC1_TM_dom"/>
</dbReference>
<dbReference type="VEuPathDB" id="FungiDB:SAPIO_CDS2801"/>
<dbReference type="PROSITE" id="PS50929">
    <property type="entry name" value="ABC_TM1F"/>
    <property type="match status" value="2"/>
</dbReference>
<evidence type="ECO:0000256" key="7">
    <source>
        <dbReference type="ARBA" id="ARBA00022840"/>
    </source>
</evidence>
<dbReference type="HOGENOM" id="CLU_000604_17_8_1"/>
<evidence type="ECO:0000256" key="10">
    <source>
        <dbReference type="SAM" id="MobiDB-lite"/>
    </source>
</evidence>
<dbReference type="GO" id="GO:0016887">
    <property type="term" value="F:ATP hydrolysis activity"/>
    <property type="evidence" value="ECO:0007669"/>
    <property type="project" value="InterPro"/>
</dbReference>
<dbReference type="EMBL" id="JOWA01000087">
    <property type="protein sequence ID" value="KEZ44715.1"/>
    <property type="molecule type" value="Genomic_DNA"/>
</dbReference>
<keyword evidence="9 11" id="KW-0472">Membrane</keyword>
<dbReference type="CDD" id="cd18577">
    <property type="entry name" value="ABC_6TM_Pgp_ABCB1_D1_like"/>
    <property type="match status" value="1"/>
</dbReference>
<dbReference type="InterPro" id="IPR003593">
    <property type="entry name" value="AAA+_ATPase"/>
</dbReference>
<dbReference type="PROSITE" id="PS00211">
    <property type="entry name" value="ABC_TRANSPORTER_1"/>
    <property type="match status" value="2"/>
</dbReference>
<dbReference type="OrthoDB" id="6500128at2759"/>
<feature type="region of interest" description="Disordered" evidence="10">
    <location>
        <begin position="714"/>
        <end position="740"/>
    </location>
</feature>
<dbReference type="KEGG" id="sapo:SAPIO_CDS2801"/>
<dbReference type="PROSITE" id="PS50893">
    <property type="entry name" value="ABC_TRANSPORTER_2"/>
    <property type="match status" value="2"/>
</dbReference>
<feature type="transmembrane region" description="Helical" evidence="11">
    <location>
        <begin position="342"/>
        <end position="366"/>
    </location>
</feature>
<dbReference type="SUPFAM" id="SSF90123">
    <property type="entry name" value="ABC transporter transmembrane region"/>
    <property type="match status" value="2"/>
</dbReference>
<feature type="transmembrane region" description="Helical" evidence="11">
    <location>
        <begin position="991"/>
        <end position="1015"/>
    </location>
</feature>
<evidence type="ECO:0000256" key="9">
    <source>
        <dbReference type="ARBA" id="ARBA00023136"/>
    </source>
</evidence>
<dbReference type="Pfam" id="PF00664">
    <property type="entry name" value="ABC_membrane"/>
    <property type="match status" value="2"/>
</dbReference>
<evidence type="ECO:0000256" key="11">
    <source>
        <dbReference type="SAM" id="Phobius"/>
    </source>
</evidence>
<dbReference type="InterPro" id="IPR017871">
    <property type="entry name" value="ABC_transporter-like_CS"/>
</dbReference>
<gene>
    <name evidence="14" type="ORF">SAPIO_CDS2801</name>
</gene>
<dbReference type="InterPro" id="IPR039421">
    <property type="entry name" value="Type_1_exporter"/>
</dbReference>
<feature type="domain" description="ABC transmembrane type-1" evidence="13">
    <location>
        <begin position="767"/>
        <end position="1055"/>
    </location>
</feature>
<evidence type="ECO:0000256" key="5">
    <source>
        <dbReference type="ARBA" id="ARBA00022737"/>
    </source>
</evidence>
<feature type="region of interest" description="Disordered" evidence="10">
    <location>
        <begin position="1076"/>
        <end position="1097"/>
    </location>
</feature>
<feature type="transmembrane region" description="Helical" evidence="11">
    <location>
        <begin position="219"/>
        <end position="241"/>
    </location>
</feature>
<evidence type="ECO:0000256" key="8">
    <source>
        <dbReference type="ARBA" id="ARBA00022989"/>
    </source>
</evidence>
<feature type="region of interest" description="Disordered" evidence="10">
    <location>
        <begin position="1"/>
        <end position="33"/>
    </location>
</feature>
<feature type="transmembrane region" description="Helical" evidence="11">
    <location>
        <begin position="301"/>
        <end position="322"/>
    </location>
</feature>
<evidence type="ECO:0000256" key="3">
    <source>
        <dbReference type="ARBA" id="ARBA00022448"/>
    </source>
</evidence>
<evidence type="ECO:0000313" key="14">
    <source>
        <dbReference type="EMBL" id="KEZ44715.1"/>
    </source>
</evidence>
<evidence type="ECO:0000256" key="1">
    <source>
        <dbReference type="ARBA" id="ARBA00004141"/>
    </source>
</evidence>
<dbReference type="GO" id="GO:0090374">
    <property type="term" value="P:oligopeptide export from mitochondrion"/>
    <property type="evidence" value="ECO:0007669"/>
    <property type="project" value="TreeGrafter"/>
</dbReference>
<dbReference type="PANTHER" id="PTHR43394">
    <property type="entry name" value="ATP-DEPENDENT PERMEASE MDL1, MITOCHONDRIAL"/>
    <property type="match status" value="1"/>
</dbReference>
<keyword evidence="7" id="KW-0067">ATP-binding</keyword>